<organism evidence="10 11">
    <name type="scientific">Paenibacillus paeoniae</name>
    <dbReference type="NCBI Taxonomy" id="2292705"/>
    <lineage>
        <taxon>Bacteria</taxon>
        <taxon>Bacillati</taxon>
        <taxon>Bacillota</taxon>
        <taxon>Bacilli</taxon>
        <taxon>Bacillales</taxon>
        <taxon>Paenibacillaceae</taxon>
        <taxon>Paenibacillus</taxon>
    </lineage>
</organism>
<evidence type="ECO:0000256" key="3">
    <source>
        <dbReference type="ARBA" id="ARBA00022448"/>
    </source>
</evidence>
<gene>
    <name evidence="10" type="ORF">DX130_06015</name>
</gene>
<feature type="transmembrane region" description="Helical" evidence="9">
    <location>
        <begin position="167"/>
        <end position="185"/>
    </location>
</feature>
<dbReference type="Gene3D" id="1.10.1760.20">
    <property type="match status" value="1"/>
</dbReference>
<keyword evidence="3 8" id="KW-0813">Transport</keyword>
<evidence type="ECO:0000256" key="6">
    <source>
        <dbReference type="ARBA" id="ARBA00022989"/>
    </source>
</evidence>
<keyword evidence="6 9" id="KW-1133">Transmembrane helix</keyword>
<evidence type="ECO:0000313" key="11">
    <source>
        <dbReference type="Proteomes" id="UP000261905"/>
    </source>
</evidence>
<dbReference type="AlphaFoldDB" id="A0A371PK62"/>
<evidence type="ECO:0000256" key="4">
    <source>
        <dbReference type="ARBA" id="ARBA00022475"/>
    </source>
</evidence>
<protein>
    <recommendedName>
        <fullName evidence="8">Biotin transporter</fullName>
    </recommendedName>
</protein>
<dbReference type="Proteomes" id="UP000261905">
    <property type="component" value="Unassembled WGS sequence"/>
</dbReference>
<feature type="transmembrane region" description="Helical" evidence="9">
    <location>
        <begin position="120"/>
        <end position="144"/>
    </location>
</feature>
<evidence type="ECO:0000256" key="1">
    <source>
        <dbReference type="ARBA" id="ARBA00004651"/>
    </source>
</evidence>
<feature type="transmembrane region" description="Helical" evidence="9">
    <location>
        <begin position="33"/>
        <end position="50"/>
    </location>
</feature>
<feature type="transmembrane region" description="Helical" evidence="9">
    <location>
        <begin position="86"/>
        <end position="108"/>
    </location>
</feature>
<comment type="caution">
    <text evidence="10">The sequence shown here is derived from an EMBL/GenBank/DDBJ whole genome shotgun (WGS) entry which is preliminary data.</text>
</comment>
<dbReference type="InterPro" id="IPR003784">
    <property type="entry name" value="BioY"/>
</dbReference>
<dbReference type="EMBL" id="QUBQ01000001">
    <property type="protein sequence ID" value="REK76592.1"/>
    <property type="molecule type" value="Genomic_DNA"/>
</dbReference>
<dbReference type="PANTHER" id="PTHR34295">
    <property type="entry name" value="BIOTIN TRANSPORTER BIOY"/>
    <property type="match status" value="1"/>
</dbReference>
<dbReference type="PANTHER" id="PTHR34295:SF4">
    <property type="entry name" value="BIOTIN TRANSPORTER BIOY-RELATED"/>
    <property type="match status" value="1"/>
</dbReference>
<evidence type="ECO:0000313" key="10">
    <source>
        <dbReference type="EMBL" id="REK76592.1"/>
    </source>
</evidence>
<dbReference type="RefSeq" id="WP_116043613.1">
    <property type="nucleotide sequence ID" value="NZ_QUBQ01000001.1"/>
</dbReference>
<keyword evidence="7 8" id="KW-0472">Membrane</keyword>
<dbReference type="OrthoDB" id="9803495at2"/>
<evidence type="ECO:0000256" key="5">
    <source>
        <dbReference type="ARBA" id="ARBA00022692"/>
    </source>
</evidence>
<comment type="subcellular location">
    <subcellularLocation>
        <location evidence="1 8">Cell membrane</location>
        <topology evidence="1 8">Multi-pass membrane protein</topology>
    </subcellularLocation>
</comment>
<evidence type="ECO:0000256" key="7">
    <source>
        <dbReference type="ARBA" id="ARBA00023136"/>
    </source>
</evidence>
<feature type="transmembrane region" description="Helical" evidence="9">
    <location>
        <begin position="55"/>
        <end position="74"/>
    </location>
</feature>
<dbReference type="PIRSF" id="PIRSF016661">
    <property type="entry name" value="BioY"/>
    <property type="match status" value="1"/>
</dbReference>
<evidence type="ECO:0000256" key="8">
    <source>
        <dbReference type="PIRNR" id="PIRNR016661"/>
    </source>
</evidence>
<keyword evidence="4 8" id="KW-1003">Cell membrane</keyword>
<dbReference type="GO" id="GO:0005886">
    <property type="term" value="C:plasma membrane"/>
    <property type="evidence" value="ECO:0007669"/>
    <property type="project" value="UniProtKB-SubCell"/>
</dbReference>
<sequence>MKPVSIRSLVYVALFAALFIVLSMQQMKLNFSVIPITLQTFAVILSSLFLRPRLAFASIFAVIVLSAFGLPLFGGKGGISHLIGPTGGFIFAFPFCAMFASIAVHKLLTTKRIISNKAYALIGFFLIFFILCSVLSYVPGLLWMKFSLEYSWSKTLLIGSTFLPGDAIKSFVGAIAALSLASFVYRFRSAERIGTSPTVTSEVQR</sequence>
<proteinExistence type="inferred from homology"/>
<reference evidence="10 11" key="1">
    <citation type="submission" date="2018-08" db="EMBL/GenBank/DDBJ databases">
        <title>Paenibacillus sp. M4BSY-1, whole genome shotgun sequence.</title>
        <authorList>
            <person name="Tuo L."/>
        </authorList>
    </citation>
    <scope>NUCLEOTIDE SEQUENCE [LARGE SCALE GENOMIC DNA]</scope>
    <source>
        <strain evidence="10 11">M4BSY-1</strain>
    </source>
</reference>
<keyword evidence="11" id="KW-1185">Reference proteome</keyword>
<dbReference type="GO" id="GO:0015225">
    <property type="term" value="F:biotin transmembrane transporter activity"/>
    <property type="evidence" value="ECO:0007669"/>
    <property type="project" value="UniProtKB-UniRule"/>
</dbReference>
<evidence type="ECO:0000256" key="9">
    <source>
        <dbReference type="SAM" id="Phobius"/>
    </source>
</evidence>
<evidence type="ECO:0000256" key="2">
    <source>
        <dbReference type="ARBA" id="ARBA00010692"/>
    </source>
</evidence>
<keyword evidence="5 9" id="KW-0812">Transmembrane</keyword>
<accession>A0A371PK62</accession>
<dbReference type="Pfam" id="PF02632">
    <property type="entry name" value="BioY"/>
    <property type="match status" value="1"/>
</dbReference>
<name>A0A371PK62_9BACL</name>
<comment type="similarity">
    <text evidence="2 8">Belongs to the BioY family.</text>
</comment>